<organism evidence="1 2">
    <name type="scientific">Albula glossodonta</name>
    <name type="common">roundjaw bonefish</name>
    <dbReference type="NCBI Taxonomy" id="121402"/>
    <lineage>
        <taxon>Eukaryota</taxon>
        <taxon>Metazoa</taxon>
        <taxon>Chordata</taxon>
        <taxon>Craniata</taxon>
        <taxon>Vertebrata</taxon>
        <taxon>Euteleostomi</taxon>
        <taxon>Actinopterygii</taxon>
        <taxon>Neopterygii</taxon>
        <taxon>Teleostei</taxon>
        <taxon>Albuliformes</taxon>
        <taxon>Albulidae</taxon>
        <taxon>Albula</taxon>
    </lineage>
</organism>
<gene>
    <name evidence="1" type="ORF">JZ751_000159</name>
</gene>
<evidence type="ECO:0000313" key="1">
    <source>
        <dbReference type="EMBL" id="KAG9355321.1"/>
    </source>
</evidence>
<dbReference type="AlphaFoldDB" id="A0A8T2PVG7"/>
<evidence type="ECO:0000313" key="2">
    <source>
        <dbReference type="Proteomes" id="UP000824540"/>
    </source>
</evidence>
<proteinExistence type="predicted"/>
<dbReference type="Proteomes" id="UP000824540">
    <property type="component" value="Unassembled WGS sequence"/>
</dbReference>
<accession>A0A8T2PVG7</accession>
<comment type="caution">
    <text evidence="1">The sequence shown here is derived from an EMBL/GenBank/DDBJ whole genome shotgun (WGS) entry which is preliminary data.</text>
</comment>
<dbReference type="EMBL" id="JAFBMS010000001">
    <property type="protein sequence ID" value="KAG9355321.1"/>
    <property type="molecule type" value="Genomic_DNA"/>
</dbReference>
<protein>
    <submittedName>
        <fullName evidence="1">Uncharacterized protein</fullName>
    </submittedName>
</protein>
<keyword evidence="2" id="KW-1185">Reference proteome</keyword>
<sequence length="96" mass="11135">MLIEFMFHHGFHIIIDRGFQCVQNVQSVNNINLGCFHVLFYSIYKATQVYFSKMNVRPCTLQTTHIQAGHLCHPTWVFTFPFTVLHLVPPGGQIKE</sequence>
<name>A0A8T2PVG7_9TELE</name>
<reference evidence="1" key="1">
    <citation type="thesis" date="2021" institute="BYU ScholarsArchive" country="Provo, UT, USA">
        <title>Applications of and Algorithms for Genome Assembly and Genomic Analyses with an Emphasis on Marine Teleosts.</title>
        <authorList>
            <person name="Pickett B.D."/>
        </authorList>
    </citation>
    <scope>NUCLEOTIDE SEQUENCE</scope>
    <source>
        <strain evidence="1">HI-2016</strain>
    </source>
</reference>